<gene>
    <name evidence="1" type="ORF">WPS_27940</name>
</gene>
<dbReference type="InterPro" id="IPR010921">
    <property type="entry name" value="Trp_repressor/repl_initiator"/>
</dbReference>
<dbReference type="Pfam" id="PF06627">
    <property type="entry name" value="DUF1153"/>
    <property type="match status" value="1"/>
</dbReference>
<dbReference type="Gene3D" id="1.10.10.10">
    <property type="entry name" value="Winged helix-like DNA-binding domain superfamily/Winged helix DNA-binding domain"/>
    <property type="match status" value="1"/>
</dbReference>
<dbReference type="InterPro" id="IPR036388">
    <property type="entry name" value="WH-like_DNA-bd_sf"/>
</dbReference>
<protein>
    <recommendedName>
        <fullName evidence="3">DUF1153 domain-containing protein</fullName>
    </recommendedName>
</protein>
<accession>A0AAN1XY39</accession>
<dbReference type="RefSeq" id="WP_317995104.1">
    <property type="nucleotide sequence ID" value="NZ_AP025523.1"/>
</dbReference>
<evidence type="ECO:0000313" key="1">
    <source>
        <dbReference type="EMBL" id="BDE07518.1"/>
    </source>
</evidence>
<dbReference type="AlphaFoldDB" id="A0AAN1XY39"/>
<name>A0AAN1XY39_UNVUL</name>
<dbReference type="KEGG" id="vab:WPS_27940"/>
<keyword evidence="2" id="KW-1185">Reference proteome</keyword>
<dbReference type="Proteomes" id="UP001317532">
    <property type="component" value="Chromosome"/>
</dbReference>
<sequence length="129" mass="14636">MQKAKSSAPAEPEPIERWTAQRKAAIILEVLKGQISVPEAARKYGFTQGDYRKWTDEFMRGGIEALKVNRKDVDSEHRTEVRRLQAKIGQLVMEKENETAKEALRIIPLDESEQRTIDSLLAKGVLATM</sequence>
<dbReference type="SUPFAM" id="SSF48295">
    <property type="entry name" value="TrpR-like"/>
    <property type="match status" value="1"/>
</dbReference>
<reference evidence="1 2" key="1">
    <citation type="journal article" date="2022" name="ISME Commun">
        <title>Vulcanimicrobium alpinus gen. nov. sp. nov., the first cultivated representative of the candidate phylum 'Eremiobacterota', is a metabolically versatile aerobic anoxygenic phototroph.</title>
        <authorList>
            <person name="Yabe S."/>
            <person name="Muto K."/>
            <person name="Abe K."/>
            <person name="Yokota A."/>
            <person name="Staudigel H."/>
            <person name="Tebo B.M."/>
        </authorList>
    </citation>
    <scope>NUCLEOTIDE SEQUENCE [LARGE SCALE GENOMIC DNA]</scope>
    <source>
        <strain evidence="1 2">WC8-2</strain>
    </source>
</reference>
<organism evidence="1 2">
    <name type="scientific">Vulcanimicrobium alpinum</name>
    <dbReference type="NCBI Taxonomy" id="3016050"/>
    <lineage>
        <taxon>Bacteria</taxon>
        <taxon>Bacillati</taxon>
        <taxon>Vulcanimicrobiota</taxon>
        <taxon>Vulcanimicrobiia</taxon>
        <taxon>Vulcanimicrobiales</taxon>
        <taxon>Vulcanimicrobiaceae</taxon>
        <taxon>Vulcanimicrobium</taxon>
    </lineage>
</organism>
<dbReference type="EMBL" id="AP025523">
    <property type="protein sequence ID" value="BDE07518.1"/>
    <property type="molecule type" value="Genomic_DNA"/>
</dbReference>
<evidence type="ECO:0000313" key="2">
    <source>
        <dbReference type="Proteomes" id="UP001317532"/>
    </source>
</evidence>
<proteinExistence type="predicted"/>
<evidence type="ECO:0008006" key="3">
    <source>
        <dbReference type="Google" id="ProtNLM"/>
    </source>
</evidence>
<dbReference type="InterPro" id="IPR009534">
    <property type="entry name" value="DUF1153"/>
</dbReference>
<dbReference type="GO" id="GO:0043565">
    <property type="term" value="F:sequence-specific DNA binding"/>
    <property type="evidence" value="ECO:0007669"/>
    <property type="project" value="InterPro"/>
</dbReference>